<gene>
    <name evidence="1" type="ORF">PBLR_13290</name>
</gene>
<sequence length="49" mass="5326">MNFYTKTSGIVIAAGITHLPASIQAHGLELVLVVEDTKEQIAMTICSYF</sequence>
<dbReference type="AlphaFoldDB" id="A0A383RCX2"/>
<organism evidence="1 2">
    <name type="scientific">Paenibacillus alvei</name>
    <name type="common">Bacillus alvei</name>
    <dbReference type="NCBI Taxonomy" id="44250"/>
    <lineage>
        <taxon>Bacteria</taxon>
        <taxon>Bacillati</taxon>
        <taxon>Bacillota</taxon>
        <taxon>Bacilli</taxon>
        <taxon>Bacillales</taxon>
        <taxon>Paenibacillaceae</taxon>
        <taxon>Paenibacillus</taxon>
    </lineage>
</organism>
<name>A0A383RCX2_PAEAL</name>
<evidence type="ECO:0000313" key="2">
    <source>
        <dbReference type="Proteomes" id="UP000304148"/>
    </source>
</evidence>
<accession>A0A383RCX2</accession>
<dbReference type="EMBL" id="LS992241">
    <property type="protein sequence ID" value="SYX84868.1"/>
    <property type="molecule type" value="Genomic_DNA"/>
</dbReference>
<evidence type="ECO:0000313" key="1">
    <source>
        <dbReference type="EMBL" id="SYX84868.1"/>
    </source>
</evidence>
<proteinExistence type="predicted"/>
<reference evidence="2" key="1">
    <citation type="submission" date="2018-08" db="EMBL/GenBank/DDBJ databases">
        <authorList>
            <person name="Chevrot R."/>
        </authorList>
    </citation>
    <scope>NUCLEOTIDE SEQUENCE [LARGE SCALE GENOMIC DNA]</scope>
</reference>
<dbReference type="Proteomes" id="UP000304148">
    <property type="component" value="Chromosome"/>
</dbReference>
<protein>
    <submittedName>
        <fullName evidence="1">Uncharacterized protein</fullName>
    </submittedName>
</protein>